<name>A0A927CDT3_9BACL</name>
<protein>
    <submittedName>
        <fullName evidence="1">Sporulation protein YtxC</fullName>
    </submittedName>
</protein>
<evidence type="ECO:0000313" key="2">
    <source>
        <dbReference type="Proteomes" id="UP000639396"/>
    </source>
</evidence>
<keyword evidence="2" id="KW-1185">Reference proteome</keyword>
<dbReference type="InterPro" id="IPR014199">
    <property type="entry name" value="Spore_YtxC"/>
</dbReference>
<dbReference type="Pfam" id="PF08812">
    <property type="entry name" value="YtxC"/>
    <property type="match status" value="1"/>
</dbReference>
<dbReference type="AlphaFoldDB" id="A0A927CDT3"/>
<evidence type="ECO:0000313" key="1">
    <source>
        <dbReference type="EMBL" id="MBD2865770.1"/>
    </source>
</evidence>
<reference evidence="1" key="1">
    <citation type="submission" date="2020-09" db="EMBL/GenBank/DDBJ databases">
        <title>A novel bacterium of genus Paenibacillus, isolated from South China Sea.</title>
        <authorList>
            <person name="Huang H."/>
            <person name="Mo K."/>
            <person name="Hu Y."/>
        </authorList>
    </citation>
    <scope>NUCLEOTIDE SEQUENCE</scope>
    <source>
        <strain evidence="1">IB182363</strain>
    </source>
</reference>
<dbReference type="RefSeq" id="WP_190931391.1">
    <property type="nucleotide sequence ID" value="NZ_JACXJA010000047.1"/>
</dbReference>
<comment type="caution">
    <text evidence="1">The sequence shown here is derived from an EMBL/GenBank/DDBJ whole genome shotgun (WGS) entry which is preliminary data.</text>
</comment>
<gene>
    <name evidence="1" type="ORF">IDH45_27695</name>
</gene>
<dbReference type="Proteomes" id="UP000639396">
    <property type="component" value="Unassembled WGS sequence"/>
</dbReference>
<proteinExistence type="predicted"/>
<organism evidence="1 2">
    <name type="scientific">Paenibacillus oceani</name>
    <dbReference type="NCBI Taxonomy" id="2772510"/>
    <lineage>
        <taxon>Bacteria</taxon>
        <taxon>Bacillati</taxon>
        <taxon>Bacillota</taxon>
        <taxon>Bacilli</taxon>
        <taxon>Bacillales</taxon>
        <taxon>Paenibacillaceae</taxon>
        <taxon>Paenibacillus</taxon>
    </lineage>
</organism>
<sequence>MELFAVTLSKDWASYIDKLYVKLSFAARDLHRKGHPVRIECDTFKTHTTLRCVAELPEFRLDESGTAVFRMAADTLASYILDEMEPRLLREIITGPYRYTEEEEITSIEQYCKQLLGEPEPSESLPKPRQRTQHKIADALFAYLEEHNRLHLLGFIRFRLADYTSELREVAEYAIDEYIMDMQYQEFISLLKYFVYIQETKIPVAHLMHHGGSDFTMYNEQMKPINTSEFEGFTMELIDKEINFEDMIVSTLISVSPQKIVIHTREPEEQIVKTIMQIFENRAMVCTYCKVCGTVLSGMNKDQSYP</sequence>
<dbReference type="EMBL" id="JACXJA010000047">
    <property type="protein sequence ID" value="MBD2865770.1"/>
    <property type="molecule type" value="Genomic_DNA"/>
</dbReference>
<accession>A0A927CDT3</accession>